<dbReference type="InterPro" id="IPR006132">
    <property type="entry name" value="Asp/Orn_carbamoyltranf_P-bd"/>
</dbReference>
<gene>
    <name evidence="4" type="ORF">B1B_19682</name>
</gene>
<feature type="domain" description="Aspartate/ornithine carbamoyltransferase carbamoyl-P binding" evidence="3">
    <location>
        <begin position="1"/>
        <end position="73"/>
    </location>
</feature>
<dbReference type="SUPFAM" id="SSF53671">
    <property type="entry name" value="Aspartate/ornithine carbamoyltransferase"/>
    <property type="match status" value="1"/>
</dbReference>
<dbReference type="EMBL" id="AUZY01013230">
    <property type="protein sequence ID" value="EQD25786.1"/>
    <property type="molecule type" value="Genomic_DNA"/>
</dbReference>
<dbReference type="Pfam" id="PF02729">
    <property type="entry name" value="OTCace_N"/>
    <property type="match status" value="1"/>
</dbReference>
<name>T0XSF5_9ZZZZ</name>
<dbReference type="GO" id="GO:0019240">
    <property type="term" value="P:citrulline biosynthetic process"/>
    <property type="evidence" value="ECO:0007669"/>
    <property type="project" value="TreeGrafter"/>
</dbReference>
<evidence type="ECO:0000256" key="2">
    <source>
        <dbReference type="SAM" id="MobiDB-lite"/>
    </source>
</evidence>
<dbReference type="InterPro" id="IPR002292">
    <property type="entry name" value="Orn/put_carbamltrans"/>
</dbReference>
<reference evidence="4" key="2">
    <citation type="journal article" date="2014" name="ISME J.">
        <title>Microbial stratification in low pH oxic and suboxic macroscopic growths along an acid mine drainage.</title>
        <authorList>
            <person name="Mendez-Garcia C."/>
            <person name="Mesa V."/>
            <person name="Sprenger R.R."/>
            <person name="Richter M."/>
            <person name="Diez M.S."/>
            <person name="Solano J."/>
            <person name="Bargiela R."/>
            <person name="Golyshina O.V."/>
            <person name="Manteca A."/>
            <person name="Ramos J.L."/>
            <person name="Gallego J.R."/>
            <person name="Llorente I."/>
            <person name="Martins Dos Santos V.A."/>
            <person name="Jensen O.N."/>
            <person name="Pelaez A.I."/>
            <person name="Sanchez J."/>
            <person name="Ferrer M."/>
        </authorList>
    </citation>
    <scope>NUCLEOTIDE SEQUENCE</scope>
</reference>
<accession>T0XSF5</accession>
<proteinExistence type="predicted"/>
<sequence length="136" mass="14846">MYLSAHDLQLGRGETIADTARVLSRYVDGIVYRAFHHADEVELAKWASVPVINALDDLEHPCQIAADLLTMYERWNGKFSGRRLAYIGDGNNVLNSLLLGAAAVGLDVSSGDAPTGYRPERPGSCSTPRRSRAAHH</sequence>
<feature type="non-terminal residue" evidence="4">
    <location>
        <position position="136"/>
    </location>
</feature>
<comment type="caution">
    <text evidence="4">The sequence shown here is derived from an EMBL/GenBank/DDBJ whole genome shotgun (WGS) entry which is preliminary data.</text>
</comment>
<evidence type="ECO:0000313" key="4">
    <source>
        <dbReference type="EMBL" id="EQD25786.1"/>
    </source>
</evidence>
<protein>
    <submittedName>
        <fullName evidence="4">Ornithine carbamoyltransferase</fullName>
    </submittedName>
</protein>
<dbReference type="PRINTS" id="PR00102">
    <property type="entry name" value="OTCASE"/>
</dbReference>
<dbReference type="GO" id="GO:0016597">
    <property type="term" value="F:amino acid binding"/>
    <property type="evidence" value="ECO:0007669"/>
    <property type="project" value="InterPro"/>
</dbReference>
<dbReference type="InterPro" id="IPR036901">
    <property type="entry name" value="Asp/Orn_carbamoylTrfase_sf"/>
</dbReference>
<organism evidence="4">
    <name type="scientific">mine drainage metagenome</name>
    <dbReference type="NCBI Taxonomy" id="410659"/>
    <lineage>
        <taxon>unclassified sequences</taxon>
        <taxon>metagenomes</taxon>
        <taxon>ecological metagenomes</taxon>
    </lineage>
</organism>
<dbReference type="Gene3D" id="3.40.50.1370">
    <property type="entry name" value="Aspartate/ornithine carbamoyltransferase"/>
    <property type="match status" value="2"/>
</dbReference>
<dbReference type="PANTHER" id="PTHR45753">
    <property type="entry name" value="ORNITHINE CARBAMOYLTRANSFERASE, MITOCHONDRIAL"/>
    <property type="match status" value="1"/>
</dbReference>
<dbReference type="PANTHER" id="PTHR45753:SF3">
    <property type="entry name" value="ORNITHINE TRANSCARBAMYLASE, MITOCHONDRIAL"/>
    <property type="match status" value="1"/>
</dbReference>
<dbReference type="AlphaFoldDB" id="T0XSF5"/>
<dbReference type="GO" id="GO:0004585">
    <property type="term" value="F:ornithine carbamoyltransferase activity"/>
    <property type="evidence" value="ECO:0007669"/>
    <property type="project" value="TreeGrafter"/>
</dbReference>
<evidence type="ECO:0000259" key="3">
    <source>
        <dbReference type="Pfam" id="PF02729"/>
    </source>
</evidence>
<keyword evidence="1 4" id="KW-0808">Transferase</keyword>
<evidence type="ECO:0000256" key="1">
    <source>
        <dbReference type="ARBA" id="ARBA00022679"/>
    </source>
</evidence>
<reference evidence="4" key="1">
    <citation type="submission" date="2013-08" db="EMBL/GenBank/DDBJ databases">
        <authorList>
            <person name="Mendez C."/>
            <person name="Richter M."/>
            <person name="Ferrer M."/>
            <person name="Sanchez J."/>
        </authorList>
    </citation>
    <scope>NUCLEOTIDE SEQUENCE</scope>
</reference>
<dbReference type="GO" id="GO:0042450">
    <property type="term" value="P:L-arginine biosynthetic process via ornithine"/>
    <property type="evidence" value="ECO:0007669"/>
    <property type="project" value="TreeGrafter"/>
</dbReference>
<feature type="region of interest" description="Disordered" evidence="2">
    <location>
        <begin position="111"/>
        <end position="136"/>
    </location>
</feature>